<evidence type="ECO:0000256" key="1">
    <source>
        <dbReference type="ARBA" id="ARBA00022603"/>
    </source>
</evidence>
<dbReference type="PROSITE" id="PS51556">
    <property type="entry name" value="SAM_MT_MG_PIX"/>
    <property type="match status" value="1"/>
</dbReference>
<dbReference type="InterPro" id="IPR010940">
    <property type="entry name" value="Mg_prot_MeTrfase_C"/>
</dbReference>
<evidence type="ECO:0000256" key="4">
    <source>
        <dbReference type="SAM" id="MobiDB-lite"/>
    </source>
</evidence>
<sequence>MSGEGPASTSCCGGCGGQGVEGRNTHSPSWPGVSGPSVAARAGIGGPDKPGHDEGAGACAGACGCAANGADHAPTATSDHAPTATYQNRRGELLHYFDRTAVDAWKRLTSDAPVNRIRATVRAGRDEMRNTLLSWLPTDLHGKRILDAGCGTGALSVEAARRGAHVVAIDLSPTLVELARERLPKDLGDGSIEFHVGDLLDPTLGRFDHVVAMDSLIHYKSRDVMRVLSGLAARTDGSMVFTFAPRTTLLTLMWTVGKLFPRGDRSPAIVPVGQRKIKRRLNKGLASWHTARTHRISRGFYISQALEVVRT</sequence>
<feature type="region of interest" description="Disordered" evidence="4">
    <location>
        <begin position="22"/>
        <end position="53"/>
    </location>
</feature>
<dbReference type="OrthoDB" id="9765084at2"/>
<keyword evidence="1 7" id="KW-0489">Methyltransferase</keyword>
<dbReference type="GO" id="GO:0046406">
    <property type="term" value="F:magnesium protoporphyrin IX methyltransferase activity"/>
    <property type="evidence" value="ECO:0007669"/>
    <property type="project" value="UniProtKB-UniRule"/>
</dbReference>
<evidence type="ECO:0000259" key="5">
    <source>
        <dbReference type="Pfam" id="PF05175"/>
    </source>
</evidence>
<dbReference type="Pfam" id="PF05175">
    <property type="entry name" value="MTS"/>
    <property type="match status" value="1"/>
</dbReference>
<dbReference type="PANTHER" id="PTHR43464:SF94">
    <property type="entry name" value="MALONYL-[ACYL-CARRIER PROTEIN] O-METHYLTRANSFERASE"/>
    <property type="match status" value="1"/>
</dbReference>
<comment type="caution">
    <text evidence="7">The sequence shown here is derived from an EMBL/GenBank/DDBJ whole genome shotgun (WGS) entry which is preliminary data.</text>
</comment>
<feature type="domain" description="Magnesium-protoporphyrin IX methyltransferase C-terminal" evidence="6">
    <location>
        <begin position="212"/>
        <end position="310"/>
    </location>
</feature>
<evidence type="ECO:0000259" key="6">
    <source>
        <dbReference type="Pfam" id="PF07109"/>
    </source>
</evidence>
<dbReference type="NCBIfam" id="TIGR02021">
    <property type="entry name" value="BchM-ChlM"/>
    <property type="match status" value="1"/>
</dbReference>
<keyword evidence="8" id="KW-1185">Reference proteome</keyword>
<accession>A0A2S6MZR3</accession>
<dbReference type="InterPro" id="IPR010251">
    <property type="entry name" value="Mg_prot_MeTrfase"/>
</dbReference>
<name>A0A2S6MZR3_RHOGL</name>
<proteinExistence type="predicted"/>
<evidence type="ECO:0000313" key="7">
    <source>
        <dbReference type="EMBL" id="PPQ27840.1"/>
    </source>
</evidence>
<keyword evidence="7" id="KW-0808">Transferase</keyword>
<dbReference type="InterPro" id="IPR007848">
    <property type="entry name" value="Small_mtfrase_dom"/>
</dbReference>
<reference evidence="7 8" key="1">
    <citation type="journal article" date="2018" name="Arch. Microbiol.">
        <title>New insights into the metabolic potential of the phototrophic purple bacterium Rhodopila globiformis DSM 161(T) from its draft genome sequence and evidence for a vanadium-dependent nitrogenase.</title>
        <authorList>
            <person name="Imhoff J.F."/>
            <person name="Rahn T."/>
            <person name="Kunzel S."/>
            <person name="Neulinger S.C."/>
        </authorList>
    </citation>
    <scope>NUCLEOTIDE SEQUENCE [LARGE SCALE GENOMIC DNA]</scope>
    <source>
        <strain evidence="7 8">DSM 161</strain>
    </source>
</reference>
<protein>
    <recommendedName>
        <fullName evidence="3">Magnesium protoporphyrin IX methyltransferase</fullName>
        <ecNumber evidence="3">2.1.1.11</ecNumber>
    </recommendedName>
</protein>
<feature type="compositionally biased region" description="Low complexity" evidence="4">
    <location>
        <begin position="27"/>
        <end position="38"/>
    </location>
</feature>
<feature type="domain" description="Methyltransferase small" evidence="5">
    <location>
        <begin position="127"/>
        <end position="211"/>
    </location>
</feature>
<dbReference type="GO" id="GO:0032259">
    <property type="term" value="P:methylation"/>
    <property type="evidence" value="ECO:0007669"/>
    <property type="project" value="UniProtKB-KW"/>
</dbReference>
<dbReference type="SUPFAM" id="SSF53335">
    <property type="entry name" value="S-adenosyl-L-methionine-dependent methyltransferases"/>
    <property type="match status" value="1"/>
</dbReference>
<dbReference type="Proteomes" id="UP000239724">
    <property type="component" value="Unassembled WGS sequence"/>
</dbReference>
<dbReference type="EC" id="2.1.1.11" evidence="3"/>
<dbReference type="InterPro" id="IPR029063">
    <property type="entry name" value="SAM-dependent_MTases_sf"/>
</dbReference>
<gene>
    <name evidence="7" type="ORF">CCS01_25850</name>
</gene>
<dbReference type="Pfam" id="PF07109">
    <property type="entry name" value="Mg-por_mtran_C"/>
    <property type="match status" value="1"/>
</dbReference>
<keyword evidence="2" id="KW-0949">S-adenosyl-L-methionine</keyword>
<dbReference type="CDD" id="cd02440">
    <property type="entry name" value="AdoMet_MTases"/>
    <property type="match status" value="1"/>
</dbReference>
<evidence type="ECO:0000256" key="3">
    <source>
        <dbReference type="NCBIfam" id="TIGR02021"/>
    </source>
</evidence>
<dbReference type="EMBL" id="NHRY01000252">
    <property type="protein sequence ID" value="PPQ27840.1"/>
    <property type="molecule type" value="Genomic_DNA"/>
</dbReference>
<evidence type="ECO:0000256" key="2">
    <source>
        <dbReference type="ARBA" id="ARBA00022691"/>
    </source>
</evidence>
<dbReference type="PANTHER" id="PTHR43464">
    <property type="entry name" value="METHYLTRANSFERASE"/>
    <property type="match status" value="1"/>
</dbReference>
<dbReference type="GO" id="GO:0015995">
    <property type="term" value="P:chlorophyll biosynthetic process"/>
    <property type="evidence" value="ECO:0007669"/>
    <property type="project" value="UniProtKB-UniRule"/>
</dbReference>
<dbReference type="Gene3D" id="3.40.50.150">
    <property type="entry name" value="Vaccinia Virus protein VP39"/>
    <property type="match status" value="1"/>
</dbReference>
<evidence type="ECO:0000313" key="8">
    <source>
        <dbReference type="Proteomes" id="UP000239724"/>
    </source>
</evidence>
<dbReference type="AlphaFoldDB" id="A0A2S6MZR3"/>
<organism evidence="7 8">
    <name type="scientific">Rhodopila globiformis</name>
    <name type="common">Rhodopseudomonas globiformis</name>
    <dbReference type="NCBI Taxonomy" id="1071"/>
    <lineage>
        <taxon>Bacteria</taxon>
        <taxon>Pseudomonadati</taxon>
        <taxon>Pseudomonadota</taxon>
        <taxon>Alphaproteobacteria</taxon>
        <taxon>Acetobacterales</taxon>
        <taxon>Acetobacteraceae</taxon>
        <taxon>Rhodopila</taxon>
    </lineage>
</organism>